<feature type="compositionally biased region" description="Acidic residues" evidence="8">
    <location>
        <begin position="431"/>
        <end position="442"/>
    </location>
</feature>
<evidence type="ECO:0000256" key="6">
    <source>
        <dbReference type="ARBA" id="ARBA00023125"/>
    </source>
</evidence>
<accession>A0ABP0DM61</accession>
<keyword evidence="6" id="KW-0238">DNA-binding</keyword>
<dbReference type="InterPro" id="IPR012340">
    <property type="entry name" value="NA-bd_OB-fold"/>
</dbReference>
<keyword evidence="5" id="KW-0779">Telomere</keyword>
<dbReference type="InterPro" id="IPR028389">
    <property type="entry name" value="POT1"/>
</dbReference>
<evidence type="ECO:0000256" key="4">
    <source>
        <dbReference type="ARBA" id="ARBA00022454"/>
    </source>
</evidence>
<gene>
    <name evidence="10" type="ORF">SEPCBS57363_003527</name>
</gene>
<feature type="region of interest" description="Disordered" evidence="8">
    <location>
        <begin position="422"/>
        <end position="442"/>
    </location>
</feature>
<evidence type="ECO:0000256" key="8">
    <source>
        <dbReference type="SAM" id="MobiDB-lite"/>
    </source>
</evidence>
<evidence type="ECO:0000256" key="3">
    <source>
        <dbReference type="ARBA" id="ARBA00008442"/>
    </source>
</evidence>
<feature type="region of interest" description="Disordered" evidence="8">
    <location>
        <begin position="537"/>
        <end position="625"/>
    </location>
</feature>
<dbReference type="PANTHER" id="PTHR14513:SF0">
    <property type="entry name" value="PROTECTION OF TELOMERES PROTEIN 1"/>
    <property type="match status" value="1"/>
</dbReference>
<keyword evidence="7" id="KW-0539">Nucleus</keyword>
<dbReference type="InterPro" id="IPR032042">
    <property type="entry name" value="POT1PC"/>
</dbReference>
<protein>
    <recommendedName>
        <fullName evidence="9">Protection of telomeres protein 1 ssDNA-binding domain-containing protein</fullName>
    </recommendedName>
</protein>
<evidence type="ECO:0000313" key="10">
    <source>
        <dbReference type="EMBL" id="CAK7269287.1"/>
    </source>
</evidence>
<dbReference type="Gene3D" id="2.40.50.140">
    <property type="entry name" value="Nucleic acid-binding proteins"/>
    <property type="match status" value="1"/>
</dbReference>
<dbReference type="Pfam" id="PF16686">
    <property type="entry name" value="POT1PC"/>
    <property type="match status" value="1"/>
</dbReference>
<feature type="compositionally biased region" description="Low complexity" evidence="8">
    <location>
        <begin position="605"/>
        <end position="614"/>
    </location>
</feature>
<comment type="subcellular location">
    <subcellularLocation>
        <location evidence="2">Chromosome</location>
        <location evidence="2">Telomere</location>
    </subcellularLocation>
    <subcellularLocation>
        <location evidence="1">Nucleus</location>
    </subcellularLocation>
</comment>
<evidence type="ECO:0000256" key="1">
    <source>
        <dbReference type="ARBA" id="ARBA00004123"/>
    </source>
</evidence>
<reference evidence="10 11" key="1">
    <citation type="submission" date="2024-01" db="EMBL/GenBank/DDBJ databases">
        <authorList>
            <person name="Allen C."/>
            <person name="Tagirdzhanova G."/>
        </authorList>
    </citation>
    <scope>NUCLEOTIDE SEQUENCE [LARGE SCALE GENOMIC DNA]</scope>
    <source>
        <strain evidence="10 11">CBS 573.63</strain>
    </source>
</reference>
<evidence type="ECO:0000313" key="11">
    <source>
        <dbReference type="Proteomes" id="UP001642501"/>
    </source>
</evidence>
<evidence type="ECO:0000256" key="7">
    <source>
        <dbReference type="ARBA" id="ARBA00023242"/>
    </source>
</evidence>
<evidence type="ECO:0000259" key="9">
    <source>
        <dbReference type="Pfam" id="PF16686"/>
    </source>
</evidence>
<keyword evidence="4" id="KW-0158">Chromosome</keyword>
<name>A0ABP0DM61_9PEZI</name>
<dbReference type="PANTHER" id="PTHR14513">
    <property type="entry name" value="PROTECTION OF TELOMERES 1"/>
    <property type="match status" value="1"/>
</dbReference>
<organism evidence="10 11">
    <name type="scientific">Sporothrix epigloea</name>
    <dbReference type="NCBI Taxonomy" id="1892477"/>
    <lineage>
        <taxon>Eukaryota</taxon>
        <taxon>Fungi</taxon>
        <taxon>Dikarya</taxon>
        <taxon>Ascomycota</taxon>
        <taxon>Pezizomycotina</taxon>
        <taxon>Sordariomycetes</taxon>
        <taxon>Sordariomycetidae</taxon>
        <taxon>Ophiostomatales</taxon>
        <taxon>Ophiostomataceae</taxon>
        <taxon>Sporothrix</taxon>
    </lineage>
</organism>
<proteinExistence type="inferred from homology"/>
<dbReference type="Proteomes" id="UP001642501">
    <property type="component" value="Unassembled WGS sequence"/>
</dbReference>
<feature type="compositionally biased region" description="Basic and acidic residues" evidence="8">
    <location>
        <begin position="537"/>
        <end position="567"/>
    </location>
</feature>
<comment type="caution">
    <text evidence="10">The sequence shown here is derived from an EMBL/GenBank/DDBJ whole genome shotgun (WGS) entry which is preliminary data.</text>
</comment>
<comment type="similarity">
    <text evidence="3">Belongs to the telombin family.</text>
</comment>
<sequence length="678" mass="75111">MPVNKAAAECADILIIKNAVVQKRGQEISLLLRAETCVHIFRAHPSQPSTLRHVPWTAAPKYGSARPLSKQIPTSDEKAYAVYLHKHIDGNALPDIVTFDETVRRSAQASSRPQELKDANVSLYCDLLVQVVAKPLISSSFTKCATLCVSDYTENSRFASKRSSDAGADADGTVSGGGFVGDVGDSNGYLTKYGIDAARANGTGAEINEGYGKWTGPSGRRSMDVVCFTPHADYIQDHVKLGSWVTMERVFIKQTNTSLEGVMYSDANAGSPLRIALVETDDMDLESMDPRYIAALRRKRDLEKACKVAARKRKLLLDARMLDEDKPLNRKQRRLLSHRGLSELTTVTGELCSQPVNPLEVFLQPSHYNNADMGSDLKTPIELPFRNIKIKAQVRVVDFLPKKLADFAVQGRKNEYAILGKDRESSVSTSSEDEEIDSDEGGGDWEWRFALLLEDASQLTDPETDDKGMSGENRTPPARVWAVVDNLQGRTLLNENACDLRIDRQALCALREKMFLLWGNLLEIKLQAERSARAANDAKQKEALRKEAQQAPNEKAKNRLEQARERVAVNNMPLTQYPQPANEDSDDDDNDGPSNASAAKLVAGQQLQQQRKQQIPGCETEKAGERHSSLPFMCGLWQYGVLETVSSDSDIDDGSDSSDGRKKVWRRTCGMFGTMIRE</sequence>
<evidence type="ECO:0000256" key="5">
    <source>
        <dbReference type="ARBA" id="ARBA00022895"/>
    </source>
</evidence>
<keyword evidence="11" id="KW-1185">Reference proteome</keyword>
<dbReference type="EMBL" id="CAWUOM010000056">
    <property type="protein sequence ID" value="CAK7269287.1"/>
    <property type="molecule type" value="Genomic_DNA"/>
</dbReference>
<feature type="domain" description="Protection of telomeres protein 1 ssDNA-binding" evidence="9">
    <location>
        <begin position="116"/>
        <end position="304"/>
    </location>
</feature>
<evidence type="ECO:0000256" key="2">
    <source>
        <dbReference type="ARBA" id="ARBA00004574"/>
    </source>
</evidence>